<dbReference type="Gramene" id="QL93p1866_0101:mrna">
    <property type="protein sequence ID" value="QL93p1866_0101:mrna"/>
    <property type="gene ID" value="QL93p1866_0101"/>
</dbReference>
<dbReference type="AlphaFoldDB" id="A0A7N2N723"/>
<dbReference type="Proteomes" id="UP000594261">
    <property type="component" value="Unassembled WGS sequence"/>
</dbReference>
<proteinExistence type="predicted"/>
<organism evidence="1 2">
    <name type="scientific">Quercus lobata</name>
    <name type="common">Valley oak</name>
    <dbReference type="NCBI Taxonomy" id="97700"/>
    <lineage>
        <taxon>Eukaryota</taxon>
        <taxon>Viridiplantae</taxon>
        <taxon>Streptophyta</taxon>
        <taxon>Embryophyta</taxon>
        <taxon>Tracheophyta</taxon>
        <taxon>Spermatophyta</taxon>
        <taxon>Magnoliopsida</taxon>
        <taxon>eudicotyledons</taxon>
        <taxon>Gunneridae</taxon>
        <taxon>Pentapetalae</taxon>
        <taxon>rosids</taxon>
        <taxon>fabids</taxon>
        <taxon>Fagales</taxon>
        <taxon>Fagaceae</taxon>
        <taxon>Quercus</taxon>
    </lineage>
</organism>
<keyword evidence="2" id="KW-1185">Reference proteome</keyword>
<reference evidence="1" key="1">
    <citation type="submission" date="2021-01" db="UniProtKB">
        <authorList>
            <consortium name="EnsemblPlants"/>
        </authorList>
    </citation>
    <scope>IDENTIFICATION</scope>
</reference>
<dbReference type="EnsemblPlants" id="QL93p1866_0101:mrna">
    <property type="protein sequence ID" value="QL93p1866_0101:mrna"/>
    <property type="gene ID" value="QL93p1866_0101"/>
</dbReference>
<sequence length="130" mass="14922">MSYDRYVSDIGKRGRGRGREIQVEHNNLVSEPVMEEQRISHIEAELGALNSKHDNVMKQMQEMFSALNSRLDQLVPNQNYDHGEGSSNRSRFRRNYFSTGEGMSHTTSSTVTKLAKLDFPRFNDNEDPIS</sequence>
<accession>A0A7N2N723</accession>
<protein>
    <submittedName>
        <fullName evidence="1">Uncharacterized protein</fullName>
    </submittedName>
</protein>
<dbReference type="InParanoid" id="A0A7N2N723"/>
<evidence type="ECO:0000313" key="2">
    <source>
        <dbReference type="Proteomes" id="UP000594261"/>
    </source>
</evidence>
<evidence type="ECO:0000313" key="1">
    <source>
        <dbReference type="EnsemblPlants" id="QL93p1866_0101:mrna"/>
    </source>
</evidence>
<name>A0A7N2N723_QUELO</name>